<comment type="caution">
    <text evidence="3">The sequence shown here is derived from an EMBL/GenBank/DDBJ whole genome shotgun (WGS) entry which is preliminary data.</text>
</comment>
<protein>
    <submittedName>
        <fullName evidence="3">Putative UDP-glucose epimerase YtcB</fullName>
    </submittedName>
</protein>
<evidence type="ECO:0000313" key="4">
    <source>
        <dbReference type="Proteomes" id="UP000287188"/>
    </source>
</evidence>
<reference evidence="4" key="1">
    <citation type="submission" date="2018-12" db="EMBL/GenBank/DDBJ databases">
        <title>Tengunoibacter tsumagoiensis gen. nov., sp. nov., Dictyobacter kobayashii sp. nov., D. alpinus sp. nov., and D. joshuensis sp. nov. and description of Dictyobacteraceae fam. nov. within the order Ktedonobacterales isolated from Tengu-no-mugimeshi.</title>
        <authorList>
            <person name="Wang C.M."/>
            <person name="Zheng Y."/>
            <person name="Sakai Y."/>
            <person name="Toyoda A."/>
            <person name="Minakuchi Y."/>
            <person name="Abe K."/>
            <person name="Yokota A."/>
            <person name="Yabe S."/>
        </authorList>
    </citation>
    <scope>NUCLEOTIDE SEQUENCE [LARGE SCALE GENOMIC DNA]</scope>
    <source>
        <strain evidence="4">Uno11</strain>
    </source>
</reference>
<dbReference type="OrthoDB" id="9803061at2"/>
<gene>
    <name evidence="3" type="primary">ytcB</name>
    <name evidence="3" type="ORF">KDK_03990</name>
</gene>
<name>A0A402ABX1_9CHLR</name>
<dbReference type="Proteomes" id="UP000287188">
    <property type="component" value="Unassembled WGS sequence"/>
</dbReference>
<dbReference type="SUPFAM" id="SSF51735">
    <property type="entry name" value="NAD(P)-binding Rossmann-fold domains"/>
    <property type="match status" value="1"/>
</dbReference>
<dbReference type="AlphaFoldDB" id="A0A402ABX1"/>
<dbReference type="RefSeq" id="WP_126548466.1">
    <property type="nucleotide sequence ID" value="NZ_BIFS01000001.1"/>
</dbReference>
<keyword evidence="1" id="KW-0520">NAD</keyword>
<evidence type="ECO:0000256" key="1">
    <source>
        <dbReference type="ARBA" id="ARBA00023027"/>
    </source>
</evidence>
<evidence type="ECO:0000313" key="3">
    <source>
        <dbReference type="EMBL" id="GCE16599.1"/>
    </source>
</evidence>
<dbReference type="PANTHER" id="PTHR43574">
    <property type="entry name" value="EPIMERASE-RELATED"/>
    <property type="match status" value="1"/>
</dbReference>
<proteinExistence type="predicted"/>
<sequence>MRCLVTGVAGFVGSHLAERLLEDGHEVCGVDAFIDYYDRAIKEKNLEGPRSWNSFTFVEGNLIHLPLERLVEGVDWVFHQAAQAGVRASWGEEFARYTECNVLATQRLLETALRVGGVKRLVYASSSSVYGDAQTFPILEESQLRPFSPYGVTKLAAENLCTLYHHNFQVPTVSLRYFTVYGPRQRPDMAFHKFCKAILNHEPIRIYDDGYQTRDFTYISDVVEANIRAATSEAAIGQVMNIAGGSRVTLRSVIDILEEVSCSSVKVAFEAKQHGDVRHTFADTQRAQQCLNYSPLISLKEGLAEEFDYARSIYRLVQTA</sequence>
<dbReference type="Pfam" id="PF01370">
    <property type="entry name" value="Epimerase"/>
    <property type="match status" value="1"/>
</dbReference>
<dbReference type="InterPro" id="IPR036291">
    <property type="entry name" value="NAD(P)-bd_dom_sf"/>
</dbReference>
<evidence type="ECO:0000259" key="2">
    <source>
        <dbReference type="Pfam" id="PF01370"/>
    </source>
</evidence>
<dbReference type="Gene3D" id="3.40.50.720">
    <property type="entry name" value="NAD(P)-binding Rossmann-like Domain"/>
    <property type="match status" value="1"/>
</dbReference>
<organism evidence="3 4">
    <name type="scientific">Dictyobacter kobayashii</name>
    <dbReference type="NCBI Taxonomy" id="2014872"/>
    <lineage>
        <taxon>Bacteria</taxon>
        <taxon>Bacillati</taxon>
        <taxon>Chloroflexota</taxon>
        <taxon>Ktedonobacteria</taxon>
        <taxon>Ktedonobacterales</taxon>
        <taxon>Dictyobacteraceae</taxon>
        <taxon>Dictyobacter</taxon>
    </lineage>
</organism>
<dbReference type="InterPro" id="IPR001509">
    <property type="entry name" value="Epimerase_deHydtase"/>
</dbReference>
<feature type="domain" description="NAD-dependent epimerase/dehydratase" evidence="2">
    <location>
        <begin position="4"/>
        <end position="243"/>
    </location>
</feature>
<dbReference type="Gene3D" id="3.90.25.10">
    <property type="entry name" value="UDP-galactose 4-epimerase, domain 1"/>
    <property type="match status" value="1"/>
</dbReference>
<accession>A0A402ABX1</accession>
<dbReference type="EMBL" id="BIFS01000001">
    <property type="protein sequence ID" value="GCE16599.1"/>
    <property type="molecule type" value="Genomic_DNA"/>
</dbReference>
<keyword evidence="4" id="KW-1185">Reference proteome</keyword>
<dbReference type="PRINTS" id="PR01713">
    <property type="entry name" value="NUCEPIMERASE"/>
</dbReference>